<dbReference type="KEGG" id="samb:SAM23877_5318"/>
<evidence type="ECO:0000313" key="3">
    <source>
        <dbReference type="Proteomes" id="UP000061018"/>
    </source>
</evidence>
<feature type="compositionally biased region" description="Basic and acidic residues" evidence="1">
    <location>
        <begin position="30"/>
        <end position="41"/>
    </location>
</feature>
<evidence type="ECO:0000256" key="1">
    <source>
        <dbReference type="SAM" id="MobiDB-lite"/>
    </source>
</evidence>
<reference evidence="3" key="1">
    <citation type="journal article" date="2015" name="J. Biotechnol.">
        <title>Complete genome sequence of Streptomyces ambofaciens ATCC 23877, the spiramycin producer.</title>
        <authorList>
            <person name="Thibessard A."/>
            <person name="Haas D."/>
            <person name="Gerbaud C."/>
            <person name="Aigle B."/>
            <person name="Lautru S."/>
            <person name="Pernodet J.L."/>
            <person name="Leblond P."/>
        </authorList>
    </citation>
    <scope>NUCLEOTIDE SEQUENCE [LARGE SCALE GENOMIC DNA]</scope>
    <source>
        <strain evidence="3">ATCC 23877 / 3486 / DSM 40053 / JCM 4204 / NBRC 12836 / NRRL B-2516</strain>
    </source>
</reference>
<name>A0A0K2AZG8_STRA7</name>
<dbReference type="AlphaFoldDB" id="A0A0K2AZG8"/>
<protein>
    <submittedName>
        <fullName evidence="2">Uncharacterized protein</fullName>
    </submittedName>
</protein>
<organism evidence="2 3">
    <name type="scientific">Streptomyces ambofaciens (strain ATCC 23877 / 3486 / DSM 40053 / JCM 4204 / NBRC 12836 / NRRL B-2516)</name>
    <dbReference type="NCBI Taxonomy" id="278992"/>
    <lineage>
        <taxon>Bacteria</taxon>
        <taxon>Bacillati</taxon>
        <taxon>Actinomycetota</taxon>
        <taxon>Actinomycetes</taxon>
        <taxon>Kitasatosporales</taxon>
        <taxon>Streptomycetaceae</taxon>
        <taxon>Streptomyces</taxon>
    </lineage>
</organism>
<dbReference type="Proteomes" id="UP000061018">
    <property type="component" value="Chromosome"/>
</dbReference>
<proteinExistence type="predicted"/>
<dbReference type="EMBL" id="CP012382">
    <property type="protein sequence ID" value="AKZ58363.1"/>
    <property type="molecule type" value="Genomic_DNA"/>
</dbReference>
<feature type="region of interest" description="Disordered" evidence="1">
    <location>
        <begin position="1"/>
        <end position="41"/>
    </location>
</feature>
<accession>A0A0K2AZG8</accession>
<gene>
    <name evidence="2" type="ORF">SAM23877_5318</name>
</gene>
<evidence type="ECO:0000313" key="2">
    <source>
        <dbReference type="EMBL" id="AKZ58363.1"/>
    </source>
</evidence>
<sequence>MRPASRPGRGGRAGRPEGGRGSAVAAGPRPVRERQKAGPHEVDRLCAADQAVAARSAVTRQRETFPALMHEVQAFTRFGVPPTTVRTRWMFGFQRRGVRR</sequence>